<gene>
    <name evidence="1" type="ORF">FDP41_007943</name>
</gene>
<dbReference type="Proteomes" id="UP000444721">
    <property type="component" value="Unassembled WGS sequence"/>
</dbReference>
<protein>
    <submittedName>
        <fullName evidence="1">Uncharacterized protein</fullName>
    </submittedName>
</protein>
<dbReference type="GeneID" id="68115161"/>
<dbReference type="EMBL" id="VFQX01000004">
    <property type="protein sequence ID" value="KAF0984028.1"/>
    <property type="molecule type" value="Genomic_DNA"/>
</dbReference>
<dbReference type="RefSeq" id="XP_044568741.1">
    <property type="nucleotide sequence ID" value="XM_044711743.1"/>
</dbReference>
<accession>A0A6A5CF09</accession>
<dbReference type="VEuPathDB" id="AmoebaDB:NfTy_004730"/>
<keyword evidence="2" id="KW-1185">Reference proteome</keyword>
<comment type="caution">
    <text evidence="1">The sequence shown here is derived from an EMBL/GenBank/DDBJ whole genome shotgun (WGS) entry which is preliminary data.</text>
</comment>
<evidence type="ECO:0000313" key="1">
    <source>
        <dbReference type="EMBL" id="KAF0984028.1"/>
    </source>
</evidence>
<sequence length="139" mass="15533">MVLGRCPCSTDGRHKLMFAKEPLATFSYGAAKQEYNIEMWKKTEKSISTKINLKVMNVCDLGVNHSKNISVDMGMKESMNTEVSFKGGTVSIPIMFCTQCGGTTVPPMEIVKEALLELEERAEKQQLNEIDLVNKSAFY</sequence>
<dbReference type="VEuPathDB" id="AmoebaDB:NF0037530"/>
<evidence type="ECO:0000313" key="2">
    <source>
        <dbReference type="Proteomes" id="UP000444721"/>
    </source>
</evidence>
<proteinExistence type="predicted"/>
<dbReference type="AlphaFoldDB" id="A0A6A5CF09"/>
<organism evidence="1 2">
    <name type="scientific">Naegleria fowleri</name>
    <name type="common">Brain eating amoeba</name>
    <dbReference type="NCBI Taxonomy" id="5763"/>
    <lineage>
        <taxon>Eukaryota</taxon>
        <taxon>Discoba</taxon>
        <taxon>Heterolobosea</taxon>
        <taxon>Tetramitia</taxon>
        <taxon>Eutetramitia</taxon>
        <taxon>Vahlkampfiidae</taxon>
        <taxon>Naegleria</taxon>
    </lineage>
</organism>
<dbReference type="VEuPathDB" id="AmoebaDB:FDP41_007943"/>
<name>A0A6A5CF09_NAEFO</name>
<reference evidence="1 2" key="1">
    <citation type="journal article" date="2019" name="Sci. Rep.">
        <title>Nanopore sequencing improves the draft genome of the human pathogenic amoeba Naegleria fowleri.</title>
        <authorList>
            <person name="Liechti N."/>
            <person name="Schurch N."/>
            <person name="Bruggmann R."/>
            <person name="Wittwer M."/>
        </authorList>
    </citation>
    <scope>NUCLEOTIDE SEQUENCE [LARGE SCALE GENOMIC DNA]</scope>
    <source>
        <strain evidence="1 2">ATCC 30894</strain>
    </source>
</reference>